<evidence type="ECO:0000256" key="2">
    <source>
        <dbReference type="ARBA" id="ARBA00022729"/>
    </source>
</evidence>
<comment type="subcellular location">
    <subcellularLocation>
        <location evidence="1">Membrane</location>
    </subcellularLocation>
</comment>
<feature type="disulfide bond" evidence="7">
    <location>
        <begin position="329"/>
        <end position="344"/>
    </location>
</feature>
<dbReference type="InterPro" id="IPR002172">
    <property type="entry name" value="LDrepeatLR_classA_rpt"/>
</dbReference>
<dbReference type="Pfam" id="PF00014">
    <property type="entry name" value="Kunitz_BPTI"/>
    <property type="match status" value="2"/>
</dbReference>
<evidence type="ECO:0000313" key="13">
    <source>
        <dbReference type="Proteomes" id="UP000250572"/>
    </source>
</evidence>
<dbReference type="Gene3D" id="2.60.40.10">
    <property type="entry name" value="Immunoglobulins"/>
    <property type="match status" value="1"/>
</dbReference>
<dbReference type="InterPro" id="IPR013783">
    <property type="entry name" value="Ig-like_fold"/>
</dbReference>
<dbReference type="STRING" id="33528.ENSGAFP00000026027"/>
<keyword evidence="13" id="KW-1185">Reference proteome</keyword>
<dbReference type="CDD" id="cd00146">
    <property type="entry name" value="PKD"/>
    <property type="match status" value="1"/>
</dbReference>
<keyword evidence="2 9" id="KW-0732">Signal</keyword>
<dbReference type="GO" id="GO:0008544">
    <property type="term" value="P:epidermis development"/>
    <property type="evidence" value="ECO:0007669"/>
    <property type="project" value="TreeGrafter"/>
</dbReference>
<feature type="domain" description="BPTI/Kunitz inhibitor" evidence="10">
    <location>
        <begin position="238"/>
        <end position="288"/>
    </location>
</feature>
<evidence type="ECO:0000256" key="4">
    <source>
        <dbReference type="ARBA" id="ARBA00023136"/>
    </source>
</evidence>
<feature type="disulfide bond" evidence="7">
    <location>
        <begin position="317"/>
        <end position="335"/>
    </location>
</feature>
<dbReference type="InterPro" id="IPR036055">
    <property type="entry name" value="LDL_receptor-like_sf"/>
</dbReference>
<evidence type="ECO:0000256" key="9">
    <source>
        <dbReference type="SAM" id="SignalP"/>
    </source>
</evidence>
<dbReference type="FunFam" id="4.10.410.10:FF:000006">
    <property type="entry name" value="Serine peptidase inhibitor, Kunitz type 1"/>
    <property type="match status" value="1"/>
</dbReference>
<feature type="transmembrane region" description="Helical" evidence="8">
    <location>
        <begin position="452"/>
        <end position="475"/>
    </location>
</feature>
<dbReference type="PROSITE" id="PS50986">
    <property type="entry name" value="MANSC"/>
    <property type="match status" value="1"/>
</dbReference>
<dbReference type="InterPro" id="IPR002223">
    <property type="entry name" value="Kunitz_BPTI"/>
</dbReference>
<dbReference type="CDD" id="cd22623">
    <property type="entry name" value="Kunitz_HAI1_1-like"/>
    <property type="match status" value="1"/>
</dbReference>
<dbReference type="SUPFAM" id="SSF57362">
    <property type="entry name" value="BPTI-like"/>
    <property type="match status" value="2"/>
</dbReference>
<dbReference type="InterPro" id="IPR020901">
    <property type="entry name" value="Prtase_inh_Kunz-CS"/>
</dbReference>
<feature type="domain" description="MANSC" evidence="11">
    <location>
        <begin position="37"/>
        <end position="117"/>
    </location>
</feature>
<dbReference type="PROSITE" id="PS00280">
    <property type="entry name" value="BPTI_KUNITZ_1"/>
    <property type="match status" value="2"/>
</dbReference>
<dbReference type="PRINTS" id="PR00759">
    <property type="entry name" value="BASICPTASE"/>
</dbReference>
<feature type="chain" id="PRO_5016382303" description="Serine peptidase inhibitor, Kunitz type 1 a" evidence="9">
    <location>
        <begin position="24"/>
        <end position="492"/>
    </location>
</feature>
<organism evidence="12 13">
    <name type="scientific">Gambusia affinis</name>
    <name type="common">Western mosquitofish</name>
    <name type="synonym">Heterandria affinis</name>
    <dbReference type="NCBI Taxonomy" id="33528"/>
    <lineage>
        <taxon>Eukaryota</taxon>
        <taxon>Metazoa</taxon>
        <taxon>Chordata</taxon>
        <taxon>Craniata</taxon>
        <taxon>Vertebrata</taxon>
        <taxon>Euteleostomi</taxon>
        <taxon>Actinopterygii</taxon>
        <taxon>Neopterygii</taxon>
        <taxon>Teleostei</taxon>
        <taxon>Neoteleostei</taxon>
        <taxon>Acanthomorphata</taxon>
        <taxon>Ovalentaria</taxon>
        <taxon>Atherinomorphae</taxon>
        <taxon>Cyprinodontiformes</taxon>
        <taxon>Poeciliidae</taxon>
        <taxon>Poeciliinae</taxon>
        <taxon>Gambusia</taxon>
    </lineage>
</organism>
<dbReference type="InterPro" id="IPR035986">
    <property type="entry name" value="PKD_dom_sf"/>
</dbReference>
<dbReference type="SUPFAM" id="SSF49299">
    <property type="entry name" value="PKD domain"/>
    <property type="match status" value="1"/>
</dbReference>
<dbReference type="Pfam" id="PF22352">
    <property type="entry name" value="K319L-like_PKD"/>
    <property type="match status" value="1"/>
</dbReference>
<dbReference type="FunFam" id="4.10.410.10:FF:000017">
    <property type="entry name" value="papilin isoform X2"/>
    <property type="match status" value="1"/>
</dbReference>
<dbReference type="InterPro" id="IPR036880">
    <property type="entry name" value="Kunitz_BPTI_sf"/>
</dbReference>
<dbReference type="SMART" id="SM00131">
    <property type="entry name" value="KU"/>
    <property type="match status" value="2"/>
</dbReference>
<evidence type="ECO:0000256" key="8">
    <source>
        <dbReference type="SAM" id="Phobius"/>
    </source>
</evidence>
<keyword evidence="5 7" id="KW-1015">Disulfide bond</keyword>
<dbReference type="InterPro" id="IPR011106">
    <property type="entry name" value="MANSC_N"/>
</dbReference>
<dbReference type="AlphaFoldDB" id="A0A315V2R0"/>
<dbReference type="GO" id="GO:0060429">
    <property type="term" value="P:epithelium development"/>
    <property type="evidence" value="ECO:0007669"/>
    <property type="project" value="TreeGrafter"/>
</dbReference>
<feature type="disulfide bond" evidence="7">
    <location>
        <begin position="310"/>
        <end position="322"/>
    </location>
</feature>
<sequence length="492" mass="54664">MNLLFGCHFAALFLVGFLHLTAGQSTAETCMSKFDRGKENFMLNANESVNEGATFLSSPKVGSYMDCVVSCCKDPRCNVALMEKQGEDTIKICFLFDCLYNKINACRFVKKSGYFSYVLKSLSKELIRHDGTTEEKKDSPPVAIAGHDIVAQPKESVTLSGFQSRDENVQTLTFKWTMVTVYPYAIIEDTSFPDQITVSNLTSGKYTFKLTVTDTAGQSDSTTINVLVLTPEESEHHCMVPKKVGPCRGSFKRWHYNAASEKCEEFIFGGCLENKNNYIKEDECKKACHGTGGPSGRGLHIAGEKCGAPCTADQFKCDNGCCVDRGLKCDETAQCTDGSDEKNCYDCMSFSMQTRPIQSNFRTLLDLKLAGKRVHCTDEPETGTCRDSFTKWYYDPRSQSCTRFNYGGCDGNENRFESQQQCMQECNGVTEEDMFDKQNKAEKQETDSNTSIIAIAIVLGIAIAIVLAILGYCWLKNRQPSHSLVSTSSKPL</sequence>
<feature type="signal peptide" evidence="9">
    <location>
        <begin position="1"/>
        <end position="23"/>
    </location>
</feature>
<evidence type="ECO:0000256" key="5">
    <source>
        <dbReference type="ARBA" id="ARBA00023157"/>
    </source>
</evidence>
<evidence type="ECO:0000259" key="11">
    <source>
        <dbReference type="PROSITE" id="PS50986"/>
    </source>
</evidence>
<dbReference type="Pfam" id="PF07502">
    <property type="entry name" value="MANEC"/>
    <property type="match status" value="1"/>
</dbReference>
<dbReference type="SMART" id="SM00765">
    <property type="entry name" value="MANEC"/>
    <property type="match status" value="1"/>
</dbReference>
<reference evidence="12 13" key="1">
    <citation type="journal article" date="2018" name="G3 (Bethesda)">
        <title>A High-Quality Reference Genome for the Invasive Mosquitofish Gambusia affinis Using a Chicago Library.</title>
        <authorList>
            <person name="Hoffberg S.L."/>
            <person name="Troendle N.J."/>
            <person name="Glenn T.C."/>
            <person name="Mahmud O."/>
            <person name="Louha S."/>
            <person name="Chalopin D."/>
            <person name="Bennetzen J.L."/>
            <person name="Mauricio R."/>
        </authorList>
    </citation>
    <scope>NUCLEOTIDE SEQUENCE [LARGE SCALE GENOMIC DNA]</scope>
    <source>
        <strain evidence="12">NE01/NJP1002.9</strain>
        <tissue evidence="12">Muscle</tissue>
    </source>
</reference>
<evidence type="ECO:0008006" key="14">
    <source>
        <dbReference type="Google" id="ProtNLM"/>
    </source>
</evidence>
<dbReference type="SUPFAM" id="SSF57424">
    <property type="entry name" value="LDL receptor-like module"/>
    <property type="match status" value="1"/>
</dbReference>
<comment type="caution">
    <text evidence="12">The sequence shown here is derived from an EMBL/GenBank/DDBJ whole genome shotgun (WGS) entry which is preliminary data.</text>
</comment>
<dbReference type="SMART" id="SM00192">
    <property type="entry name" value="LDLa"/>
    <property type="match status" value="1"/>
</dbReference>
<evidence type="ECO:0000256" key="3">
    <source>
        <dbReference type="ARBA" id="ARBA00022989"/>
    </source>
</evidence>
<dbReference type="PROSITE" id="PS50279">
    <property type="entry name" value="BPTI_KUNITZ_2"/>
    <property type="match status" value="2"/>
</dbReference>
<dbReference type="PANTHER" id="PTHR46750:SF1">
    <property type="entry name" value="KUNITZ-TYPE PROTEASE INHIBITOR 1"/>
    <property type="match status" value="1"/>
</dbReference>
<evidence type="ECO:0000256" key="7">
    <source>
        <dbReference type="PROSITE-ProRule" id="PRU00124"/>
    </source>
</evidence>
<protein>
    <recommendedName>
        <fullName evidence="14">Serine peptidase inhibitor, Kunitz type 1 a</fullName>
    </recommendedName>
</protein>
<dbReference type="InterPro" id="IPR013980">
    <property type="entry name" value="MANSC_dom"/>
</dbReference>
<dbReference type="Gene3D" id="4.10.400.10">
    <property type="entry name" value="Low-density Lipoprotein Receptor"/>
    <property type="match status" value="1"/>
</dbReference>
<dbReference type="Pfam" id="PF00057">
    <property type="entry name" value="Ldl_recept_a"/>
    <property type="match status" value="1"/>
</dbReference>
<accession>A0A315V2R0</accession>
<dbReference type="PROSITE" id="PS50068">
    <property type="entry name" value="LDLRA_2"/>
    <property type="match status" value="1"/>
</dbReference>
<keyword evidence="8" id="KW-0812">Transmembrane</keyword>
<dbReference type="GO" id="GO:0030198">
    <property type="term" value="P:extracellular matrix organization"/>
    <property type="evidence" value="ECO:0007669"/>
    <property type="project" value="TreeGrafter"/>
</dbReference>
<evidence type="ECO:0000313" key="12">
    <source>
        <dbReference type="EMBL" id="PWA16398.1"/>
    </source>
</evidence>
<gene>
    <name evidence="12" type="ORF">CCH79_00004594</name>
</gene>
<dbReference type="CDD" id="cd22624">
    <property type="entry name" value="Kunitz_HAI1_2-like"/>
    <property type="match status" value="1"/>
</dbReference>
<evidence type="ECO:0000256" key="6">
    <source>
        <dbReference type="ARBA" id="ARBA00023180"/>
    </source>
</evidence>
<name>A0A315V2R0_GAMAF</name>
<dbReference type="Gene3D" id="4.10.410.10">
    <property type="entry name" value="Pancreatic trypsin inhibitor Kunitz domain"/>
    <property type="match status" value="2"/>
</dbReference>
<evidence type="ECO:0000259" key="10">
    <source>
        <dbReference type="PROSITE" id="PS50279"/>
    </source>
</evidence>
<keyword evidence="6" id="KW-0325">Glycoprotein</keyword>
<dbReference type="GO" id="GO:0005886">
    <property type="term" value="C:plasma membrane"/>
    <property type="evidence" value="ECO:0007669"/>
    <property type="project" value="TreeGrafter"/>
</dbReference>
<dbReference type="Proteomes" id="UP000250572">
    <property type="component" value="Unassembled WGS sequence"/>
</dbReference>
<keyword evidence="4 8" id="KW-0472">Membrane</keyword>
<dbReference type="PANTHER" id="PTHR46750">
    <property type="entry name" value="KUNITZ-TYPE PROTEASE INHIBITOR 1"/>
    <property type="match status" value="1"/>
</dbReference>
<keyword evidence="3 8" id="KW-1133">Transmembrane helix</keyword>
<proteinExistence type="predicted"/>
<feature type="domain" description="BPTI/Kunitz inhibitor" evidence="10">
    <location>
        <begin position="376"/>
        <end position="426"/>
    </location>
</feature>
<dbReference type="GO" id="GO:0004867">
    <property type="term" value="F:serine-type endopeptidase inhibitor activity"/>
    <property type="evidence" value="ECO:0007669"/>
    <property type="project" value="InterPro"/>
</dbReference>
<dbReference type="EMBL" id="NHOQ01002481">
    <property type="protein sequence ID" value="PWA16398.1"/>
    <property type="molecule type" value="Genomic_DNA"/>
</dbReference>
<evidence type="ECO:0000256" key="1">
    <source>
        <dbReference type="ARBA" id="ARBA00004370"/>
    </source>
</evidence>
<dbReference type="CDD" id="cd00112">
    <property type="entry name" value="LDLa"/>
    <property type="match status" value="1"/>
</dbReference>